<proteinExistence type="predicted"/>
<dbReference type="Proteomes" id="UP000249169">
    <property type="component" value="Unassembled WGS sequence"/>
</dbReference>
<gene>
    <name evidence="2" type="ORF">DL240_00115</name>
</gene>
<name>A0A328CCV3_9DELT</name>
<keyword evidence="3" id="KW-1185">Reference proteome</keyword>
<feature type="region of interest" description="Disordered" evidence="1">
    <location>
        <begin position="66"/>
        <end position="94"/>
    </location>
</feature>
<organism evidence="2 3">
    <name type="scientific">Lujinxingia litoralis</name>
    <dbReference type="NCBI Taxonomy" id="2211119"/>
    <lineage>
        <taxon>Bacteria</taxon>
        <taxon>Deltaproteobacteria</taxon>
        <taxon>Bradymonadales</taxon>
        <taxon>Lujinxingiaceae</taxon>
        <taxon>Lujinxingia</taxon>
    </lineage>
</organism>
<dbReference type="AlphaFoldDB" id="A0A328CCV3"/>
<sequence>MAIRKFEQRVIAGELPALQLQRDVGAPGDLGAFGAHPYLVAPQHAGTTGGQDPEVFAQRLRITDTEAAPPGQGCGQRGQEHARSKRGAHACKVGPRSDHGDFLQIFNIEV</sequence>
<comment type="caution">
    <text evidence="2">The sequence shown here is derived from an EMBL/GenBank/DDBJ whole genome shotgun (WGS) entry which is preliminary data.</text>
</comment>
<reference evidence="2 3" key="1">
    <citation type="submission" date="2018-05" db="EMBL/GenBank/DDBJ databases">
        <title>Lujinxingia marina gen. nov. sp. nov., a new facultative anaerobic member of the class Deltaproteobacteria, and proposal of Lujinxingaceae fam. nov.</title>
        <authorList>
            <person name="Li C.-M."/>
        </authorList>
    </citation>
    <scope>NUCLEOTIDE SEQUENCE [LARGE SCALE GENOMIC DNA]</scope>
    <source>
        <strain evidence="2 3">B210</strain>
    </source>
</reference>
<evidence type="ECO:0000313" key="2">
    <source>
        <dbReference type="EMBL" id="RAL24649.1"/>
    </source>
</evidence>
<accession>A0A328CCV3</accession>
<evidence type="ECO:0000313" key="3">
    <source>
        <dbReference type="Proteomes" id="UP000249169"/>
    </source>
</evidence>
<protein>
    <submittedName>
        <fullName evidence="2">Uncharacterized protein</fullName>
    </submittedName>
</protein>
<evidence type="ECO:0000256" key="1">
    <source>
        <dbReference type="SAM" id="MobiDB-lite"/>
    </source>
</evidence>
<dbReference type="EMBL" id="QHKO01000001">
    <property type="protein sequence ID" value="RAL24649.1"/>
    <property type="molecule type" value="Genomic_DNA"/>
</dbReference>